<dbReference type="Proteomes" id="UP000244855">
    <property type="component" value="Unassembled WGS sequence"/>
</dbReference>
<keyword evidence="2" id="KW-1185">Reference proteome</keyword>
<proteinExistence type="predicted"/>
<reference evidence="1 2" key="1">
    <citation type="journal article" date="2018" name="Sci. Rep.">
        <title>Comparative genomics provides insights into the lifestyle and reveals functional heterogeneity of dark septate endophytic fungi.</title>
        <authorList>
            <person name="Knapp D.G."/>
            <person name="Nemeth J.B."/>
            <person name="Barry K."/>
            <person name="Hainaut M."/>
            <person name="Henrissat B."/>
            <person name="Johnson J."/>
            <person name="Kuo A."/>
            <person name="Lim J.H.P."/>
            <person name="Lipzen A."/>
            <person name="Nolan M."/>
            <person name="Ohm R.A."/>
            <person name="Tamas L."/>
            <person name="Grigoriev I.V."/>
            <person name="Spatafora J.W."/>
            <person name="Nagy L.G."/>
            <person name="Kovacs G.M."/>
        </authorList>
    </citation>
    <scope>NUCLEOTIDE SEQUENCE [LARGE SCALE GENOMIC DNA]</scope>
    <source>
        <strain evidence="1 2">DSE2036</strain>
    </source>
</reference>
<protein>
    <submittedName>
        <fullName evidence="1">Uncharacterized protein</fullName>
    </submittedName>
</protein>
<sequence length="351" mass="39634">MSSRQLSNIKKVSDDIRWRQTIPSSYRAALEERLVIVCTPLTRQSRGKVRRCLRNNRSRHNRKKAQTVYAQILEEAPDVFLPFLLVISPRACENFDVPKFCQNYGKQELVPLKNDAEAIFGAIASTHGINESSEYKRLIGLLFPKAFSTRPITIAESGQHWAYHAADINAIRTVFGDYICRFVESASIRLREKTKNPTLQTTECVRMSLPRSNFQDAIIRLDIGPARGLAKTLFPRAVLPLSDEPEDGCTQVLLEQQGISISEFEVDHAYFTLKGASALAFATVFTPRICEALEASDLRLWEKEHFLLDTSDCVTLELCRKEPHYGTVFLRTGFIASVQIASDLYADVGML</sequence>
<dbReference type="OrthoDB" id="5385996at2759"/>
<evidence type="ECO:0000313" key="1">
    <source>
        <dbReference type="EMBL" id="PVH94112.1"/>
    </source>
</evidence>
<dbReference type="EMBL" id="KZ805550">
    <property type="protein sequence ID" value="PVH94112.1"/>
    <property type="molecule type" value="Genomic_DNA"/>
</dbReference>
<accession>A0A2V1D7T9</accession>
<name>A0A2V1D7T9_9PLEO</name>
<dbReference type="AlphaFoldDB" id="A0A2V1D7T9"/>
<evidence type="ECO:0000313" key="2">
    <source>
        <dbReference type="Proteomes" id="UP000244855"/>
    </source>
</evidence>
<organism evidence="1 2">
    <name type="scientific">Periconia macrospinosa</name>
    <dbReference type="NCBI Taxonomy" id="97972"/>
    <lineage>
        <taxon>Eukaryota</taxon>
        <taxon>Fungi</taxon>
        <taxon>Dikarya</taxon>
        <taxon>Ascomycota</taxon>
        <taxon>Pezizomycotina</taxon>
        <taxon>Dothideomycetes</taxon>
        <taxon>Pleosporomycetidae</taxon>
        <taxon>Pleosporales</taxon>
        <taxon>Massarineae</taxon>
        <taxon>Periconiaceae</taxon>
        <taxon>Periconia</taxon>
    </lineage>
</organism>
<gene>
    <name evidence="1" type="ORF">DM02DRAFT_676410</name>
</gene>